<evidence type="ECO:0000256" key="11">
    <source>
        <dbReference type="ARBA" id="ARBA00022960"/>
    </source>
</evidence>
<dbReference type="Pfam" id="PF01565">
    <property type="entry name" value="FAD_binding_4"/>
    <property type="match status" value="1"/>
</dbReference>
<dbReference type="InterPro" id="IPR036635">
    <property type="entry name" value="MurB_C_sf"/>
</dbReference>
<evidence type="ECO:0000256" key="13">
    <source>
        <dbReference type="ARBA" id="ARBA00023002"/>
    </source>
</evidence>
<evidence type="ECO:0000256" key="6">
    <source>
        <dbReference type="ARBA" id="ARBA00022490"/>
    </source>
</evidence>
<comment type="subcellular location">
    <subcellularLocation>
        <location evidence="3">Cytoplasm</location>
    </subcellularLocation>
</comment>
<dbReference type="InterPro" id="IPR016169">
    <property type="entry name" value="FAD-bd_PCMH_sub2"/>
</dbReference>
<proteinExistence type="inferred from homology"/>
<dbReference type="Gene3D" id="3.30.43.10">
    <property type="entry name" value="Uridine Diphospho-n-acetylenolpyruvylglucosamine Reductase, domain 2"/>
    <property type="match status" value="1"/>
</dbReference>
<evidence type="ECO:0000256" key="16">
    <source>
        <dbReference type="ARBA" id="ARBA00048914"/>
    </source>
</evidence>
<dbReference type="InterPro" id="IPR016167">
    <property type="entry name" value="FAD-bd_PCMH_sub1"/>
</dbReference>
<sequence>MWNEPMKEHTSYGIGGPALGLFYPAHEEDLSAILSISREKSIPVYFTGSGSNLLVSDGGFDGFVISLAKTFKTLEINGTNVFAECGVMMGHFVKICTGAELSGVESLIGVPGTVGGAIRMNAGAYGREISSFLTSLRVMTLDGKVKELSRKEVEFSYRHSSLRSDEIVVSAKFKFEKEAPEVIQVLKSKASESRKATQPLRFRSAGSIFKNPPEKPAGQLIDQAGLKGTRVGGAEISEKHANFFVNHGDASSEDLAELIRLARRTVREKFDIHLELEIMTLGFPEGTFDA</sequence>
<dbReference type="EMBL" id="UINC01001245">
    <property type="protein sequence ID" value="SUZ75437.1"/>
    <property type="molecule type" value="Genomic_DNA"/>
</dbReference>
<dbReference type="InterPro" id="IPR006094">
    <property type="entry name" value="Oxid_FAD_bind_N"/>
</dbReference>
<reference evidence="18" key="1">
    <citation type="submission" date="2018-05" db="EMBL/GenBank/DDBJ databases">
        <authorList>
            <person name="Lanie J.A."/>
            <person name="Ng W.-L."/>
            <person name="Kazmierczak K.M."/>
            <person name="Andrzejewski T.M."/>
            <person name="Davidsen T.M."/>
            <person name="Wayne K.J."/>
            <person name="Tettelin H."/>
            <person name="Glass J.I."/>
            <person name="Rusch D."/>
            <person name="Podicherti R."/>
            <person name="Tsui H.-C.T."/>
            <person name="Winkler M.E."/>
        </authorList>
    </citation>
    <scope>NUCLEOTIDE SEQUENCE</scope>
</reference>
<comment type="cofactor">
    <cofactor evidence="1">
        <name>FAD</name>
        <dbReference type="ChEBI" id="CHEBI:57692"/>
    </cofactor>
</comment>
<dbReference type="Gene3D" id="3.90.78.10">
    <property type="entry name" value="UDP-N-acetylenolpyruvoylglucosamine reductase, C-terminal domain"/>
    <property type="match status" value="1"/>
</dbReference>
<evidence type="ECO:0000256" key="8">
    <source>
        <dbReference type="ARBA" id="ARBA00022630"/>
    </source>
</evidence>
<evidence type="ECO:0000256" key="4">
    <source>
        <dbReference type="ARBA" id="ARBA00004752"/>
    </source>
</evidence>
<dbReference type="NCBIfam" id="TIGR00179">
    <property type="entry name" value="murB"/>
    <property type="match status" value="1"/>
</dbReference>
<comment type="function">
    <text evidence="2">Cell wall formation.</text>
</comment>
<protein>
    <recommendedName>
        <fullName evidence="5">UDP-N-acetylmuramate dehydrogenase</fullName>
        <ecNumber evidence="5">1.3.1.98</ecNumber>
    </recommendedName>
</protein>
<dbReference type="GO" id="GO:0008360">
    <property type="term" value="P:regulation of cell shape"/>
    <property type="evidence" value="ECO:0007669"/>
    <property type="project" value="UniProtKB-KW"/>
</dbReference>
<dbReference type="PANTHER" id="PTHR21071:SF4">
    <property type="entry name" value="UDP-N-ACETYLENOLPYRUVOYLGLUCOSAMINE REDUCTASE"/>
    <property type="match status" value="1"/>
</dbReference>
<comment type="pathway">
    <text evidence="4">Cell wall biogenesis; peptidoglycan biosynthesis.</text>
</comment>
<evidence type="ECO:0000256" key="9">
    <source>
        <dbReference type="ARBA" id="ARBA00022827"/>
    </source>
</evidence>
<evidence type="ECO:0000256" key="5">
    <source>
        <dbReference type="ARBA" id="ARBA00012518"/>
    </source>
</evidence>
<dbReference type="InterPro" id="IPR003170">
    <property type="entry name" value="MurB"/>
</dbReference>
<dbReference type="HAMAP" id="MF_00037">
    <property type="entry name" value="MurB"/>
    <property type="match status" value="1"/>
</dbReference>
<dbReference type="UniPathway" id="UPA00219"/>
<organism evidence="18">
    <name type="scientific">marine metagenome</name>
    <dbReference type="NCBI Taxonomy" id="408172"/>
    <lineage>
        <taxon>unclassified sequences</taxon>
        <taxon>metagenomes</taxon>
        <taxon>ecological metagenomes</taxon>
    </lineage>
</organism>
<evidence type="ECO:0000256" key="2">
    <source>
        <dbReference type="ARBA" id="ARBA00003921"/>
    </source>
</evidence>
<evidence type="ECO:0000256" key="14">
    <source>
        <dbReference type="ARBA" id="ARBA00023306"/>
    </source>
</evidence>
<dbReference type="SUPFAM" id="SSF56176">
    <property type="entry name" value="FAD-binding/transporter-associated domain-like"/>
    <property type="match status" value="1"/>
</dbReference>
<dbReference type="PANTHER" id="PTHR21071">
    <property type="entry name" value="UDP-N-ACETYLENOLPYRUVOYLGLUCOSAMINE REDUCTASE"/>
    <property type="match status" value="1"/>
</dbReference>
<evidence type="ECO:0000256" key="12">
    <source>
        <dbReference type="ARBA" id="ARBA00022984"/>
    </source>
</evidence>
<dbReference type="GO" id="GO:0005829">
    <property type="term" value="C:cytosol"/>
    <property type="evidence" value="ECO:0007669"/>
    <property type="project" value="TreeGrafter"/>
</dbReference>
<keyword evidence="15" id="KW-0961">Cell wall biogenesis/degradation</keyword>
<name>A0A381QBK9_9ZZZZ</name>
<dbReference type="AlphaFoldDB" id="A0A381QBK9"/>
<dbReference type="PROSITE" id="PS51387">
    <property type="entry name" value="FAD_PCMH"/>
    <property type="match status" value="1"/>
</dbReference>
<accession>A0A381QBK9</accession>
<evidence type="ECO:0000259" key="17">
    <source>
        <dbReference type="PROSITE" id="PS51387"/>
    </source>
</evidence>
<keyword evidence="11" id="KW-0133">Cell shape</keyword>
<comment type="catalytic activity">
    <reaction evidence="16">
        <text>UDP-N-acetyl-alpha-D-muramate + NADP(+) = UDP-N-acetyl-3-O-(1-carboxyvinyl)-alpha-D-glucosamine + NADPH + H(+)</text>
        <dbReference type="Rhea" id="RHEA:12248"/>
        <dbReference type="ChEBI" id="CHEBI:15378"/>
        <dbReference type="ChEBI" id="CHEBI:57783"/>
        <dbReference type="ChEBI" id="CHEBI:58349"/>
        <dbReference type="ChEBI" id="CHEBI:68483"/>
        <dbReference type="ChEBI" id="CHEBI:70757"/>
        <dbReference type="EC" id="1.3.1.98"/>
    </reaction>
</comment>
<dbReference type="GO" id="GO:0009252">
    <property type="term" value="P:peptidoglycan biosynthetic process"/>
    <property type="evidence" value="ECO:0007669"/>
    <property type="project" value="UniProtKB-UniPathway"/>
</dbReference>
<gene>
    <name evidence="18" type="ORF">METZ01_LOCUS28291</name>
</gene>
<keyword evidence="7" id="KW-0132">Cell division</keyword>
<evidence type="ECO:0000313" key="18">
    <source>
        <dbReference type="EMBL" id="SUZ75437.1"/>
    </source>
</evidence>
<keyword evidence="14" id="KW-0131">Cell cycle</keyword>
<dbReference type="Pfam" id="PF02873">
    <property type="entry name" value="MurB_C"/>
    <property type="match status" value="1"/>
</dbReference>
<keyword evidence="10" id="KW-0521">NADP</keyword>
<evidence type="ECO:0000256" key="3">
    <source>
        <dbReference type="ARBA" id="ARBA00004496"/>
    </source>
</evidence>
<dbReference type="GO" id="GO:0071949">
    <property type="term" value="F:FAD binding"/>
    <property type="evidence" value="ECO:0007669"/>
    <property type="project" value="InterPro"/>
</dbReference>
<dbReference type="EC" id="1.3.1.98" evidence="5"/>
<feature type="domain" description="FAD-binding PCMH-type" evidence="17">
    <location>
        <begin position="14"/>
        <end position="178"/>
    </location>
</feature>
<dbReference type="GO" id="GO:0071555">
    <property type="term" value="P:cell wall organization"/>
    <property type="evidence" value="ECO:0007669"/>
    <property type="project" value="UniProtKB-KW"/>
</dbReference>
<keyword evidence="6" id="KW-0963">Cytoplasm</keyword>
<evidence type="ECO:0000256" key="1">
    <source>
        <dbReference type="ARBA" id="ARBA00001974"/>
    </source>
</evidence>
<evidence type="ECO:0000256" key="7">
    <source>
        <dbReference type="ARBA" id="ARBA00022618"/>
    </source>
</evidence>
<evidence type="ECO:0000256" key="15">
    <source>
        <dbReference type="ARBA" id="ARBA00023316"/>
    </source>
</evidence>
<dbReference type="InterPro" id="IPR016166">
    <property type="entry name" value="FAD-bd_PCMH"/>
</dbReference>
<dbReference type="GO" id="GO:0008762">
    <property type="term" value="F:UDP-N-acetylmuramate dehydrogenase activity"/>
    <property type="evidence" value="ECO:0007669"/>
    <property type="project" value="UniProtKB-EC"/>
</dbReference>
<dbReference type="InterPro" id="IPR011601">
    <property type="entry name" value="MurB_C"/>
</dbReference>
<keyword evidence="8" id="KW-0285">Flavoprotein</keyword>
<dbReference type="SUPFAM" id="SSF56194">
    <property type="entry name" value="Uridine diphospho-N-Acetylenolpyruvylglucosamine reductase, MurB, C-terminal domain"/>
    <property type="match status" value="1"/>
</dbReference>
<dbReference type="GO" id="GO:0051301">
    <property type="term" value="P:cell division"/>
    <property type="evidence" value="ECO:0007669"/>
    <property type="project" value="UniProtKB-KW"/>
</dbReference>
<keyword evidence="13" id="KW-0560">Oxidoreductase</keyword>
<dbReference type="NCBIfam" id="NF010480">
    <property type="entry name" value="PRK13905.1"/>
    <property type="match status" value="1"/>
</dbReference>
<dbReference type="InterPro" id="IPR036318">
    <property type="entry name" value="FAD-bd_PCMH-like_sf"/>
</dbReference>
<keyword evidence="9" id="KW-0274">FAD</keyword>
<keyword evidence="12" id="KW-0573">Peptidoglycan synthesis</keyword>
<evidence type="ECO:0000256" key="10">
    <source>
        <dbReference type="ARBA" id="ARBA00022857"/>
    </source>
</evidence>
<dbReference type="Gene3D" id="3.30.465.10">
    <property type="match status" value="1"/>
</dbReference>